<dbReference type="InterPro" id="IPR017853">
    <property type="entry name" value="GH"/>
</dbReference>
<feature type="region of interest" description="Disordered" evidence="9">
    <location>
        <begin position="300"/>
        <end position="345"/>
    </location>
</feature>
<evidence type="ECO:0000256" key="5">
    <source>
        <dbReference type="ARBA" id="ARBA00023295"/>
    </source>
</evidence>
<sequence>MATALEMDLGGTAWTFHCTSPVASFNVQLPSSIPAVVPGCVHLDLQNAGLIKDVKWRDNETTLYWVAECDWEYRREFDVDAGLLACDKVILSCKGLDTLATVLVNGRPVISADNMFRTWTADVKHLLNPEEGGSSKNNRIQVTFRSTVPFMAEKQKEKALIASNANREEYRGAGWIRKEPASYGWDWGCAAPTFGIWRPIKLHGFKTAWLESIHITHPEITEVAVRMDPDTGTTTYSPPASVPICIEVELGSLCEKALDDTKLAVQIERLMRDGSGVKVLADEFELDAVLPKSLRANTSQQSTESYGAVDDVSSLAGEGNKGASEEASASGPYKGEALEQMTPKHVKKSNGRLEVDLEKPELWWPNGTGLGQTLYRVTVSLVSKATSEILSRCQKRVGLRTLKLVREKDEWGESFGFEINGVKIFAKGANWIPADIYLPRLTPEKYRALLQSAADVGMNMIRAWGGGLYEHPEFYDACDELGILVWQEFVYACSTYPVHDRAWLANCEEEAIEAVRALRHHACLALWCGNNELEQGYVGDTWTATTMPWDQYKHLFDVLLKDVVEKHDGRTSYWPSSPHTPLGGDKGRQDANDPRSGDAHCWDVWHGGKPFEVQRSWRHRFVSEFGFQSFPEPRTVAEYTLPEDHNVSSYVMDFRQRSVGRGNRAIFENLLEWFQMPRDFAECLWMSQLTQALCIQFAAEHLRRQQPQTEGVLYWQLNDEWPAPTWSSLDYRGRWKALHYFARRFFSRVLITGLEDVAKGTVEVHLSNHELIPVSGEVTWRLTDAAGTELKSGSETVTDAPSQANACVTTLDFSAALAKYGPRDLLVWLEWRDRREQARELWRHVADVGESYASRNLVLFARPKHLKLLKDPKITVKVESAASDGSLLLTLNSEHPALWVRLEIDDTKLPPLVTDRDDRPKLPGTPDRGAKIEAAATEEREKDEDIVLFEDNFFHLDGREPVTTLYRGRLTREVVTRALKATAVNMTWDP</sequence>
<feature type="domain" description="Mannosidase Ig/CBM-like" evidence="11">
    <location>
        <begin position="760"/>
        <end position="865"/>
    </location>
</feature>
<dbReference type="SUPFAM" id="SSF49785">
    <property type="entry name" value="Galactose-binding domain-like"/>
    <property type="match status" value="1"/>
</dbReference>
<evidence type="ECO:0000259" key="12">
    <source>
        <dbReference type="Pfam" id="PF22666"/>
    </source>
</evidence>
<evidence type="ECO:0000256" key="1">
    <source>
        <dbReference type="ARBA" id="ARBA00000829"/>
    </source>
</evidence>
<dbReference type="Gene3D" id="3.20.20.80">
    <property type="entry name" value="Glycosidases"/>
    <property type="match status" value="1"/>
</dbReference>
<dbReference type="AlphaFoldDB" id="A0A1Y1IE07"/>
<protein>
    <recommendedName>
        <fullName evidence="7">Beta-mannosidase B</fullName>
        <ecNumber evidence="3">3.2.1.25</ecNumber>
    </recommendedName>
    <alternativeName>
        <fullName evidence="8">Mannanase B</fullName>
    </alternativeName>
</protein>
<feature type="region of interest" description="Disordered" evidence="9">
    <location>
        <begin position="569"/>
        <end position="595"/>
    </location>
</feature>
<dbReference type="Proteomes" id="UP000054558">
    <property type="component" value="Unassembled WGS sequence"/>
</dbReference>
<comment type="pathway">
    <text evidence="2">Glycan metabolism; N-glycan degradation.</text>
</comment>
<dbReference type="OrthoDB" id="2866996at2759"/>
<dbReference type="OMA" id="QFACASY"/>
<dbReference type="GO" id="GO:0005975">
    <property type="term" value="P:carbohydrate metabolic process"/>
    <property type="evidence" value="ECO:0007669"/>
    <property type="project" value="InterPro"/>
</dbReference>
<evidence type="ECO:0000259" key="11">
    <source>
        <dbReference type="Pfam" id="PF17786"/>
    </source>
</evidence>
<feature type="domain" description="Glycoside hydrolase family 2 immunoglobulin-like beta-sandwich" evidence="10">
    <location>
        <begin position="337"/>
        <end position="400"/>
    </location>
</feature>
<accession>A0A1Y1IE07</accession>
<evidence type="ECO:0000256" key="3">
    <source>
        <dbReference type="ARBA" id="ARBA00012754"/>
    </source>
</evidence>
<reference evidence="13 14" key="1">
    <citation type="journal article" date="2014" name="Nat. Commun.">
        <title>Klebsormidium flaccidum genome reveals primary factors for plant terrestrial adaptation.</title>
        <authorList>
            <person name="Hori K."/>
            <person name="Maruyama F."/>
            <person name="Fujisawa T."/>
            <person name="Togashi T."/>
            <person name="Yamamoto N."/>
            <person name="Seo M."/>
            <person name="Sato S."/>
            <person name="Yamada T."/>
            <person name="Mori H."/>
            <person name="Tajima N."/>
            <person name="Moriyama T."/>
            <person name="Ikeuchi M."/>
            <person name="Watanabe M."/>
            <person name="Wada H."/>
            <person name="Kobayashi K."/>
            <person name="Saito M."/>
            <person name="Masuda T."/>
            <person name="Sasaki-Sekimoto Y."/>
            <person name="Mashiguchi K."/>
            <person name="Awai K."/>
            <person name="Shimojima M."/>
            <person name="Masuda S."/>
            <person name="Iwai M."/>
            <person name="Nobusawa T."/>
            <person name="Narise T."/>
            <person name="Kondo S."/>
            <person name="Saito H."/>
            <person name="Sato R."/>
            <person name="Murakawa M."/>
            <person name="Ihara Y."/>
            <person name="Oshima-Yamada Y."/>
            <person name="Ohtaka K."/>
            <person name="Satoh M."/>
            <person name="Sonobe K."/>
            <person name="Ishii M."/>
            <person name="Ohtani R."/>
            <person name="Kanamori-Sato M."/>
            <person name="Honoki R."/>
            <person name="Miyazaki D."/>
            <person name="Mochizuki H."/>
            <person name="Umetsu J."/>
            <person name="Higashi K."/>
            <person name="Shibata D."/>
            <person name="Kamiya Y."/>
            <person name="Sato N."/>
            <person name="Nakamura Y."/>
            <person name="Tabata S."/>
            <person name="Ida S."/>
            <person name="Kurokawa K."/>
            <person name="Ohta H."/>
        </authorList>
    </citation>
    <scope>NUCLEOTIDE SEQUENCE [LARGE SCALE GENOMIC DNA]</scope>
    <source>
        <strain evidence="13 14">NIES-2285</strain>
    </source>
</reference>
<evidence type="ECO:0000256" key="7">
    <source>
        <dbReference type="ARBA" id="ARBA00041069"/>
    </source>
</evidence>
<dbReference type="EC" id="3.2.1.25" evidence="3"/>
<dbReference type="EMBL" id="DF237295">
    <property type="protein sequence ID" value="GAQ87341.1"/>
    <property type="molecule type" value="Genomic_DNA"/>
</dbReference>
<dbReference type="PANTHER" id="PTHR43730:SF1">
    <property type="entry name" value="BETA-MANNOSIDASE"/>
    <property type="match status" value="1"/>
</dbReference>
<feature type="domain" description="Beta-mannosidase-like galactose-binding" evidence="12">
    <location>
        <begin position="32"/>
        <end position="198"/>
    </location>
</feature>
<dbReference type="FunFam" id="3.20.20.80:FF:000050">
    <property type="entry name" value="Beta-mannosidase B"/>
    <property type="match status" value="1"/>
</dbReference>
<dbReference type="Pfam" id="PF22666">
    <property type="entry name" value="Glyco_hydro_2_N2"/>
    <property type="match status" value="1"/>
</dbReference>
<organism evidence="13 14">
    <name type="scientific">Klebsormidium nitens</name>
    <name type="common">Green alga</name>
    <name type="synonym">Ulothrix nitens</name>
    <dbReference type="NCBI Taxonomy" id="105231"/>
    <lineage>
        <taxon>Eukaryota</taxon>
        <taxon>Viridiplantae</taxon>
        <taxon>Streptophyta</taxon>
        <taxon>Klebsormidiophyceae</taxon>
        <taxon>Klebsormidiales</taxon>
        <taxon>Klebsormidiaceae</taxon>
        <taxon>Klebsormidium</taxon>
    </lineage>
</organism>
<dbReference type="InterPro" id="IPR006102">
    <property type="entry name" value="Ig-like_GH2"/>
</dbReference>
<keyword evidence="14" id="KW-1185">Reference proteome</keyword>
<dbReference type="GO" id="GO:0006516">
    <property type="term" value="P:glycoprotein catabolic process"/>
    <property type="evidence" value="ECO:0000318"/>
    <property type="project" value="GO_Central"/>
</dbReference>
<keyword evidence="4" id="KW-0378">Hydrolase</keyword>
<evidence type="ECO:0000259" key="10">
    <source>
        <dbReference type="Pfam" id="PF00703"/>
    </source>
</evidence>
<dbReference type="InterPro" id="IPR050887">
    <property type="entry name" value="Beta-mannosidase_GH2"/>
</dbReference>
<evidence type="ECO:0000313" key="13">
    <source>
        <dbReference type="EMBL" id="GAQ87341.1"/>
    </source>
</evidence>
<dbReference type="SUPFAM" id="SSF51445">
    <property type="entry name" value="(Trans)glycosidases"/>
    <property type="match status" value="1"/>
</dbReference>
<dbReference type="Pfam" id="PF17786">
    <property type="entry name" value="Mannosidase_ig"/>
    <property type="match status" value="1"/>
</dbReference>
<dbReference type="Pfam" id="PF00703">
    <property type="entry name" value="Glyco_hydro_2"/>
    <property type="match status" value="1"/>
</dbReference>
<feature type="compositionally biased region" description="Basic and acidic residues" evidence="9">
    <location>
        <begin position="585"/>
        <end position="595"/>
    </location>
</feature>
<name>A0A1Y1IE07_KLENI</name>
<dbReference type="PANTHER" id="PTHR43730">
    <property type="entry name" value="BETA-MANNOSIDASE"/>
    <property type="match status" value="1"/>
</dbReference>
<dbReference type="InterPro" id="IPR013783">
    <property type="entry name" value="Ig-like_fold"/>
</dbReference>
<dbReference type="Gene3D" id="2.60.120.260">
    <property type="entry name" value="Galactose-binding domain-like"/>
    <property type="match status" value="1"/>
</dbReference>
<evidence type="ECO:0000256" key="8">
    <source>
        <dbReference type="ARBA" id="ARBA00041614"/>
    </source>
</evidence>
<evidence type="ECO:0000256" key="4">
    <source>
        <dbReference type="ARBA" id="ARBA00022801"/>
    </source>
</evidence>
<dbReference type="SUPFAM" id="SSF49303">
    <property type="entry name" value="beta-Galactosidase/glucuronidase domain"/>
    <property type="match status" value="1"/>
</dbReference>
<dbReference type="STRING" id="105231.A0A1Y1IE07"/>
<evidence type="ECO:0000313" key="14">
    <source>
        <dbReference type="Proteomes" id="UP000054558"/>
    </source>
</evidence>
<dbReference type="InterPro" id="IPR008979">
    <property type="entry name" value="Galactose-bd-like_sf"/>
</dbReference>
<dbReference type="InterPro" id="IPR041447">
    <property type="entry name" value="Mannosidase_ig"/>
</dbReference>
<gene>
    <name evidence="13" type="ORF">KFL_003460110</name>
</gene>
<evidence type="ECO:0000256" key="6">
    <source>
        <dbReference type="ARBA" id="ARBA00038429"/>
    </source>
</evidence>
<evidence type="ECO:0000256" key="2">
    <source>
        <dbReference type="ARBA" id="ARBA00004740"/>
    </source>
</evidence>
<dbReference type="GO" id="GO:0004567">
    <property type="term" value="F:beta-mannosidase activity"/>
    <property type="evidence" value="ECO:0000318"/>
    <property type="project" value="GO_Central"/>
</dbReference>
<dbReference type="InterPro" id="IPR036156">
    <property type="entry name" value="Beta-gal/glucu_dom_sf"/>
</dbReference>
<comment type="similarity">
    <text evidence="6">Belongs to the glycosyl hydrolase 2 family. Beta-mannosidase B subfamily.</text>
</comment>
<dbReference type="InterPro" id="IPR054593">
    <property type="entry name" value="Beta-mannosidase-like_N2"/>
</dbReference>
<proteinExistence type="inferred from homology"/>
<keyword evidence="5" id="KW-0326">Glycosidase</keyword>
<dbReference type="Gene3D" id="2.60.40.10">
    <property type="entry name" value="Immunoglobulins"/>
    <property type="match status" value="1"/>
</dbReference>
<comment type="catalytic activity">
    <reaction evidence="1">
        <text>Hydrolysis of terminal, non-reducing beta-D-mannose residues in beta-D-mannosides.</text>
        <dbReference type="EC" id="3.2.1.25"/>
    </reaction>
</comment>
<evidence type="ECO:0000256" key="9">
    <source>
        <dbReference type="SAM" id="MobiDB-lite"/>
    </source>
</evidence>